<dbReference type="AlphaFoldDB" id="A0AAD7IDB8"/>
<sequence>MLSPLADKPNTNYAPSDNEIVKIHSLLAELLDAVDRLSIEINEKQAVVDELKAKHDSLWNQVNMHMTLMSPVRRILQELLQEIFKACLPTKHHALIDPKEAPLLLGRVCSHWRTVLYATPELWSSIQI</sequence>
<protein>
    <recommendedName>
        <fullName evidence="4">F-box domain-containing protein</fullName>
    </recommendedName>
</protein>
<reference evidence="2" key="1">
    <citation type="submission" date="2023-03" db="EMBL/GenBank/DDBJ databases">
        <title>Massive genome expansion in bonnet fungi (Mycena s.s.) driven by repeated elements and novel gene families across ecological guilds.</title>
        <authorList>
            <consortium name="Lawrence Berkeley National Laboratory"/>
            <person name="Harder C.B."/>
            <person name="Miyauchi S."/>
            <person name="Viragh M."/>
            <person name="Kuo A."/>
            <person name="Thoen E."/>
            <person name="Andreopoulos B."/>
            <person name="Lu D."/>
            <person name="Skrede I."/>
            <person name="Drula E."/>
            <person name="Henrissat B."/>
            <person name="Morin E."/>
            <person name="Kohler A."/>
            <person name="Barry K."/>
            <person name="LaButti K."/>
            <person name="Morin E."/>
            <person name="Salamov A."/>
            <person name="Lipzen A."/>
            <person name="Mereny Z."/>
            <person name="Hegedus B."/>
            <person name="Baldrian P."/>
            <person name="Stursova M."/>
            <person name="Weitz H."/>
            <person name="Taylor A."/>
            <person name="Grigoriev I.V."/>
            <person name="Nagy L.G."/>
            <person name="Martin F."/>
            <person name="Kauserud H."/>
        </authorList>
    </citation>
    <scope>NUCLEOTIDE SEQUENCE</scope>
    <source>
        <strain evidence="2">CBHHK188m</strain>
    </source>
</reference>
<organism evidence="2 3">
    <name type="scientific">Mycena maculata</name>
    <dbReference type="NCBI Taxonomy" id="230809"/>
    <lineage>
        <taxon>Eukaryota</taxon>
        <taxon>Fungi</taxon>
        <taxon>Dikarya</taxon>
        <taxon>Basidiomycota</taxon>
        <taxon>Agaricomycotina</taxon>
        <taxon>Agaricomycetes</taxon>
        <taxon>Agaricomycetidae</taxon>
        <taxon>Agaricales</taxon>
        <taxon>Marasmiineae</taxon>
        <taxon>Mycenaceae</taxon>
        <taxon>Mycena</taxon>
    </lineage>
</organism>
<dbReference type="EMBL" id="JARJLG010000128">
    <property type="protein sequence ID" value="KAJ7740214.1"/>
    <property type="molecule type" value="Genomic_DNA"/>
</dbReference>
<keyword evidence="1" id="KW-0175">Coiled coil</keyword>
<proteinExistence type="predicted"/>
<evidence type="ECO:0000256" key="1">
    <source>
        <dbReference type="SAM" id="Coils"/>
    </source>
</evidence>
<comment type="caution">
    <text evidence="2">The sequence shown here is derived from an EMBL/GenBank/DDBJ whole genome shotgun (WGS) entry which is preliminary data.</text>
</comment>
<dbReference type="Proteomes" id="UP001215280">
    <property type="component" value="Unassembled WGS sequence"/>
</dbReference>
<feature type="coiled-coil region" evidence="1">
    <location>
        <begin position="27"/>
        <end position="54"/>
    </location>
</feature>
<name>A0AAD7IDB8_9AGAR</name>
<gene>
    <name evidence="2" type="ORF">DFH07DRAFT_713880</name>
</gene>
<evidence type="ECO:0000313" key="3">
    <source>
        <dbReference type="Proteomes" id="UP001215280"/>
    </source>
</evidence>
<evidence type="ECO:0000313" key="2">
    <source>
        <dbReference type="EMBL" id="KAJ7740214.1"/>
    </source>
</evidence>
<keyword evidence="3" id="KW-1185">Reference proteome</keyword>
<evidence type="ECO:0008006" key="4">
    <source>
        <dbReference type="Google" id="ProtNLM"/>
    </source>
</evidence>
<accession>A0AAD7IDB8</accession>
<feature type="non-terminal residue" evidence="2">
    <location>
        <position position="128"/>
    </location>
</feature>